<dbReference type="InterPro" id="IPR027363">
    <property type="entry name" value="M1Pi_N"/>
</dbReference>
<dbReference type="HAMAP" id="MF_01678">
    <property type="entry name" value="Salvage_MtnA"/>
    <property type="match status" value="1"/>
</dbReference>
<dbReference type="InterPro" id="IPR005251">
    <property type="entry name" value="IF-M1Pi"/>
</dbReference>
<dbReference type="PANTHER" id="PTHR43475:SF1">
    <property type="entry name" value="METHYLTHIORIBOSE-1-PHOSPHATE ISOMERASE"/>
    <property type="match status" value="1"/>
</dbReference>
<feature type="binding site" evidence="3">
    <location>
        <begin position="44"/>
        <end position="46"/>
    </location>
    <ligand>
        <name>substrate</name>
    </ligand>
</feature>
<evidence type="ECO:0000256" key="3">
    <source>
        <dbReference type="HAMAP-Rule" id="MF_01678"/>
    </source>
</evidence>
<dbReference type="FunFam" id="1.20.120.420:FF:000003">
    <property type="entry name" value="Methylthioribose-1-phosphate isomerase"/>
    <property type="match status" value="1"/>
</dbReference>
<comment type="similarity">
    <text evidence="3">Belongs to the EIF-2B alpha/beta/delta subunits family. MtnA subfamily.</text>
</comment>
<dbReference type="PANTHER" id="PTHR43475">
    <property type="entry name" value="METHYLTHIORIBOSE-1-PHOSPHATE ISOMERASE"/>
    <property type="match status" value="1"/>
</dbReference>
<feature type="site" description="Transition state stabilizer" evidence="3">
    <location>
        <position position="155"/>
    </location>
</feature>
<name>A0A1Z5HNE4_9FIRM</name>
<reference evidence="5" key="1">
    <citation type="journal article" date="2017" name="Appl. Environ. Microbiol.">
        <title>Genomic analysis of Calderihabitans maritimus KKC1, a thermophilic hydrogenogenic carboxydotrophic bacterium isolated from marine sediment.</title>
        <authorList>
            <person name="Omae K."/>
            <person name="Yoneda Y."/>
            <person name="Fukuyama Y."/>
            <person name="Yoshida T."/>
            <person name="Sako Y."/>
        </authorList>
    </citation>
    <scope>NUCLEOTIDE SEQUENCE [LARGE SCALE GENOMIC DNA]</scope>
    <source>
        <strain evidence="5">KKC1</strain>
    </source>
</reference>
<feature type="binding site" evidence="3">
    <location>
        <begin position="245"/>
        <end position="246"/>
    </location>
    <ligand>
        <name>substrate</name>
    </ligand>
</feature>
<proteinExistence type="inferred from homology"/>
<dbReference type="EC" id="5.3.1.23" evidence="3"/>
<keyword evidence="3" id="KW-0028">Amino-acid biosynthesis</keyword>
<comment type="function">
    <text evidence="3">Catalyzes the interconversion of methylthioribose-1-phosphate (MTR-1-P) into methylthioribulose-1-phosphate (MTRu-1-P).</text>
</comment>
<dbReference type="Pfam" id="PF01008">
    <property type="entry name" value="IF-2B"/>
    <property type="match status" value="1"/>
</dbReference>
<dbReference type="UniPathway" id="UPA00904">
    <property type="reaction ID" value="UER00874"/>
</dbReference>
<dbReference type="InterPro" id="IPR011559">
    <property type="entry name" value="Initiation_fac_2B_a/b/d"/>
</dbReference>
<comment type="catalytic activity">
    <reaction evidence="2 3">
        <text>5-(methylsulfanyl)-alpha-D-ribose 1-phosphate = 5-(methylsulfanyl)-D-ribulose 1-phosphate</text>
        <dbReference type="Rhea" id="RHEA:19989"/>
        <dbReference type="ChEBI" id="CHEBI:58533"/>
        <dbReference type="ChEBI" id="CHEBI:58548"/>
        <dbReference type="EC" id="5.3.1.23"/>
    </reaction>
</comment>
<feature type="active site" description="Proton donor" evidence="3">
    <location>
        <position position="235"/>
    </location>
</feature>
<evidence type="ECO:0000256" key="1">
    <source>
        <dbReference type="ARBA" id="ARBA00023235"/>
    </source>
</evidence>
<protein>
    <recommendedName>
        <fullName evidence="3">Methylthioribose-1-phosphate isomerase</fullName>
        <shortName evidence="3">M1Pi</shortName>
        <shortName evidence="3">MTR-1-P isomerase</shortName>
        <ecNumber evidence="3">5.3.1.23</ecNumber>
    </recommendedName>
    <alternativeName>
        <fullName evidence="3">S-methyl-5-thioribose-1-phosphate isomerase</fullName>
    </alternativeName>
</protein>
<dbReference type="GO" id="GO:0019509">
    <property type="term" value="P:L-methionine salvage from methylthioadenosine"/>
    <property type="evidence" value="ECO:0007669"/>
    <property type="project" value="UniProtKB-UniRule"/>
</dbReference>
<keyword evidence="1 3" id="KW-0413">Isomerase</keyword>
<dbReference type="NCBIfam" id="NF004326">
    <property type="entry name" value="PRK05720.1"/>
    <property type="match status" value="1"/>
</dbReference>
<dbReference type="NCBIfam" id="TIGR00524">
    <property type="entry name" value="eIF-2B_rel"/>
    <property type="match status" value="1"/>
</dbReference>
<dbReference type="GO" id="GO:0046523">
    <property type="term" value="F:S-methyl-5-thioribose-1-phosphate isomerase activity"/>
    <property type="evidence" value="ECO:0007669"/>
    <property type="project" value="UniProtKB-UniRule"/>
</dbReference>
<accession>A0A1Z5HNE4</accession>
<organism evidence="4 5">
    <name type="scientific">Calderihabitans maritimus</name>
    <dbReference type="NCBI Taxonomy" id="1246530"/>
    <lineage>
        <taxon>Bacteria</taxon>
        <taxon>Bacillati</taxon>
        <taxon>Bacillota</taxon>
        <taxon>Clostridia</taxon>
        <taxon>Neomoorellales</taxon>
        <taxon>Calderihabitantaceae</taxon>
        <taxon>Calderihabitans</taxon>
    </lineage>
</organism>
<dbReference type="Gene3D" id="1.20.120.420">
    <property type="entry name" value="translation initiation factor eif-2b, domain 1"/>
    <property type="match status" value="1"/>
</dbReference>
<keyword evidence="3" id="KW-0486">Methionine biosynthesis</keyword>
<dbReference type="FunFam" id="3.40.50.10470:FF:000006">
    <property type="entry name" value="Methylthioribose-1-phosphate isomerase"/>
    <property type="match status" value="1"/>
</dbReference>
<dbReference type="InterPro" id="IPR037171">
    <property type="entry name" value="NagB/RpiA_transferase-like"/>
</dbReference>
<dbReference type="InterPro" id="IPR042529">
    <property type="entry name" value="IF_2B-like_C"/>
</dbReference>
<keyword evidence="5" id="KW-1185">Reference proteome</keyword>
<comment type="pathway">
    <text evidence="3">Amino-acid biosynthesis; L-methionine biosynthesis via salvage pathway; L-methionine from S-methyl-5-thio-alpha-D-ribose 1-phosphate: step 1/6.</text>
</comment>
<dbReference type="Proteomes" id="UP000197032">
    <property type="component" value="Unassembled WGS sequence"/>
</dbReference>
<dbReference type="SUPFAM" id="SSF100950">
    <property type="entry name" value="NagB/RpiA/CoA transferase-like"/>
    <property type="match status" value="1"/>
</dbReference>
<evidence type="ECO:0000313" key="5">
    <source>
        <dbReference type="Proteomes" id="UP000197032"/>
    </source>
</evidence>
<comment type="caution">
    <text evidence="4">The sequence shown here is derived from an EMBL/GenBank/DDBJ whole genome shotgun (WGS) entry which is preliminary data.</text>
</comment>
<dbReference type="OrthoDB" id="9803436at2"/>
<evidence type="ECO:0000313" key="4">
    <source>
        <dbReference type="EMBL" id="GAW91043.1"/>
    </source>
</evidence>
<gene>
    <name evidence="3" type="primary">mtnA</name>
    <name evidence="4" type="ORF">KKC1_02050</name>
</gene>
<dbReference type="InterPro" id="IPR000649">
    <property type="entry name" value="IF-2B-related"/>
</dbReference>
<dbReference type="NCBIfam" id="TIGR00512">
    <property type="entry name" value="salvage_mtnA"/>
    <property type="match status" value="1"/>
</dbReference>
<dbReference type="EMBL" id="BDGJ01000004">
    <property type="protein sequence ID" value="GAW91043.1"/>
    <property type="molecule type" value="Genomic_DNA"/>
</dbReference>
<dbReference type="RefSeq" id="WP_088552640.1">
    <property type="nucleotide sequence ID" value="NZ_BDGJ01000004.1"/>
</dbReference>
<feature type="binding site" evidence="3">
    <location>
        <position position="87"/>
    </location>
    <ligand>
        <name>substrate</name>
    </ligand>
</feature>
<sequence>MRSIIWEKGKLKLIDQTRLPLHVEYIECCDFHAVAEAIKNMKVRGAPAIGAAAAYGMVLGALAFEGNEKGAFRAHMNRVAEVLKQTRPTAVNLFWAVNRMLRKIEELSGREVPEIKQRLLEEAHAIYQEDLEMNRRIGQLGNQVVPPKAGILTHCNAGALATAGYGTALGVVRAAHEAGKEIHVWADETRPLLQGARLTVWELMQDNIPVTLITDSMAGYVMRQKKIDLVIVGADRIAANGDVANKIGTYGLAVLAKEHGIPFYVAAPFSTVDLALDSGNEIPIEERDCEEVRCIYGQRVVPEEVEVYNPAFDVTPHHLITAIITDRGIARPPYRETLAQLAQYDQDDNSGRKEK</sequence>
<dbReference type="AlphaFoldDB" id="A0A1Z5HNE4"/>
<evidence type="ECO:0000256" key="2">
    <source>
        <dbReference type="ARBA" id="ARBA00052401"/>
    </source>
</evidence>
<feature type="binding site" evidence="3">
    <location>
        <position position="194"/>
    </location>
    <ligand>
        <name>substrate</name>
    </ligand>
</feature>
<dbReference type="Gene3D" id="3.40.50.10470">
    <property type="entry name" value="Translation initiation factor eif-2b, domain 2"/>
    <property type="match status" value="1"/>
</dbReference>